<evidence type="ECO:0000313" key="2">
    <source>
        <dbReference type="EMBL" id="OAG75050.1"/>
    </source>
</evidence>
<proteinExistence type="inferred from homology"/>
<comment type="caution">
    <text evidence="2">The sequence shown here is derived from an EMBL/GenBank/DDBJ whole genome shotgun (WGS) entry which is preliminary data.</text>
</comment>
<keyword evidence="2" id="KW-0326">Glycosidase</keyword>
<dbReference type="AlphaFoldDB" id="A0A177G3X1"/>
<organism evidence="2 3">
    <name type="scientific">Acetobacter malorum</name>
    <dbReference type="NCBI Taxonomy" id="178901"/>
    <lineage>
        <taxon>Bacteria</taxon>
        <taxon>Pseudomonadati</taxon>
        <taxon>Pseudomonadota</taxon>
        <taxon>Alphaproteobacteria</taxon>
        <taxon>Acetobacterales</taxon>
        <taxon>Acetobacteraceae</taxon>
        <taxon>Acetobacter</taxon>
    </lineage>
</organism>
<dbReference type="SUPFAM" id="SSF53955">
    <property type="entry name" value="Lysozyme-like"/>
    <property type="match status" value="1"/>
</dbReference>
<protein>
    <submittedName>
        <fullName evidence="2">Soluble lytic murein transglycosylase</fullName>
        <ecNumber evidence="2">3.2.1.-</ecNumber>
    </submittedName>
</protein>
<dbReference type="InterPro" id="IPR023346">
    <property type="entry name" value="Lysozyme-like_dom_sf"/>
</dbReference>
<evidence type="ECO:0000313" key="3">
    <source>
        <dbReference type="Proteomes" id="UP000077349"/>
    </source>
</evidence>
<keyword evidence="2" id="KW-0378">Hydrolase</keyword>
<reference evidence="2 3" key="1">
    <citation type="submission" date="2016-03" db="EMBL/GenBank/DDBJ databases">
        <title>Draft genome sequence of Acetobacter malorum CECT 7742, a strain isolated from strawberry vinegar.</title>
        <authorList>
            <person name="Sainz F."/>
            <person name="Mas A."/>
            <person name="Torija M.J."/>
        </authorList>
    </citation>
    <scope>NUCLEOTIDE SEQUENCE [LARGE SCALE GENOMIC DNA]</scope>
    <source>
        <strain evidence="2 3">CECT 7742</strain>
    </source>
</reference>
<dbReference type="EMBL" id="LVHD01000156">
    <property type="protein sequence ID" value="OAG75050.1"/>
    <property type="molecule type" value="Genomic_DNA"/>
</dbReference>
<dbReference type="GO" id="GO:0016798">
    <property type="term" value="F:hydrolase activity, acting on glycosyl bonds"/>
    <property type="evidence" value="ECO:0007669"/>
    <property type="project" value="UniProtKB-KW"/>
</dbReference>
<dbReference type="PANTHER" id="PTHR37423">
    <property type="entry name" value="SOLUBLE LYTIC MUREIN TRANSGLYCOSYLASE-RELATED"/>
    <property type="match status" value="1"/>
</dbReference>
<dbReference type="PANTHER" id="PTHR37423:SF2">
    <property type="entry name" value="MEMBRANE-BOUND LYTIC MUREIN TRANSGLYCOSYLASE C"/>
    <property type="match status" value="1"/>
</dbReference>
<accession>A0A177G3X1</accession>
<evidence type="ECO:0000256" key="1">
    <source>
        <dbReference type="ARBA" id="ARBA00007734"/>
    </source>
</evidence>
<dbReference type="Proteomes" id="UP000077349">
    <property type="component" value="Unassembled WGS sequence"/>
</dbReference>
<comment type="similarity">
    <text evidence="1">Belongs to the transglycosylase Slt family.</text>
</comment>
<sequence length="63" mass="6983">MAAAYNGGPGRLSRWLAAAGDPGRSGASQDEMIDWIESIPFSETRNYVQRVWENMTIYTAMGK</sequence>
<name>A0A177G3X1_9PROT</name>
<dbReference type="PATRIC" id="fig|178901.16.peg.4095"/>
<gene>
    <name evidence="2" type="ORF">Amal_03787</name>
</gene>
<dbReference type="EC" id="3.2.1.-" evidence="2"/>
<dbReference type="Gene3D" id="1.10.530.10">
    <property type="match status" value="1"/>
</dbReference>